<dbReference type="PRINTS" id="PR00344">
    <property type="entry name" value="BCTRLSENSOR"/>
</dbReference>
<dbReference type="Pfam" id="PF13185">
    <property type="entry name" value="GAF_2"/>
    <property type="match status" value="1"/>
</dbReference>
<evidence type="ECO:0000313" key="23">
    <source>
        <dbReference type="Proteomes" id="UP001165384"/>
    </source>
</evidence>
<accession>A0ABS9K6C5</accession>
<feature type="transmembrane region" description="Helical" evidence="15">
    <location>
        <begin position="286"/>
        <end position="308"/>
    </location>
</feature>
<dbReference type="InterPro" id="IPR033479">
    <property type="entry name" value="dCache_1"/>
</dbReference>
<evidence type="ECO:0000313" key="22">
    <source>
        <dbReference type="EMBL" id="MCG2578706.1"/>
    </source>
</evidence>
<dbReference type="EC" id="2.7.13.3" evidence="3"/>
<evidence type="ECO:0000256" key="11">
    <source>
        <dbReference type="ARBA" id="ARBA00023136"/>
    </source>
</evidence>
<dbReference type="PANTHER" id="PTHR45339:SF5">
    <property type="entry name" value="HISTIDINE KINASE"/>
    <property type="match status" value="1"/>
</dbReference>
<dbReference type="Gene3D" id="3.30.450.20">
    <property type="entry name" value="PAS domain"/>
    <property type="match status" value="4"/>
</dbReference>
<dbReference type="Pfam" id="PF02743">
    <property type="entry name" value="dCache_1"/>
    <property type="match status" value="1"/>
</dbReference>
<dbReference type="RefSeq" id="WP_275712096.1">
    <property type="nucleotide sequence ID" value="NZ_JAKLTN010000004.1"/>
</dbReference>
<dbReference type="SUPFAM" id="SSF55781">
    <property type="entry name" value="GAF domain-like"/>
    <property type="match status" value="1"/>
</dbReference>
<keyword evidence="7 15" id="KW-0812">Transmembrane</keyword>
<keyword evidence="10" id="KW-0902">Two-component regulatory system</keyword>
<dbReference type="CDD" id="cd00082">
    <property type="entry name" value="HisKA"/>
    <property type="match status" value="1"/>
</dbReference>
<keyword evidence="14" id="KW-0175">Coiled coil</keyword>
<dbReference type="Proteomes" id="UP001165384">
    <property type="component" value="Unassembled WGS sequence"/>
</dbReference>
<evidence type="ECO:0000256" key="12">
    <source>
        <dbReference type="PROSITE-ProRule" id="PRU00110"/>
    </source>
</evidence>
<dbReference type="CDD" id="cd00130">
    <property type="entry name" value="PAS"/>
    <property type="match status" value="2"/>
</dbReference>
<dbReference type="InterPro" id="IPR005467">
    <property type="entry name" value="His_kinase_dom"/>
</dbReference>
<dbReference type="PROSITE" id="PS50112">
    <property type="entry name" value="PAS"/>
    <property type="match status" value="1"/>
</dbReference>
<feature type="coiled-coil region" evidence="14">
    <location>
        <begin position="361"/>
        <end position="391"/>
    </location>
</feature>
<evidence type="ECO:0000256" key="4">
    <source>
        <dbReference type="ARBA" id="ARBA00022475"/>
    </source>
</evidence>
<dbReference type="InterPro" id="IPR003661">
    <property type="entry name" value="HisK_dim/P_dom"/>
</dbReference>
<keyword evidence="5 13" id="KW-0597">Phosphoprotein</keyword>
<dbReference type="InterPro" id="IPR008207">
    <property type="entry name" value="Sig_transdc_His_kin_Hpt_dom"/>
</dbReference>
<dbReference type="Gene3D" id="3.30.565.10">
    <property type="entry name" value="Histidine kinase-like ATPase, C-terminal domain"/>
    <property type="match status" value="1"/>
</dbReference>
<dbReference type="CDD" id="cd12915">
    <property type="entry name" value="PDC2_DGC_like"/>
    <property type="match status" value="1"/>
</dbReference>
<proteinExistence type="predicted"/>
<dbReference type="SUPFAM" id="SSF52172">
    <property type="entry name" value="CheY-like"/>
    <property type="match status" value="2"/>
</dbReference>
<keyword evidence="8" id="KW-0418">Kinase</keyword>
<feature type="domain" description="Response regulatory" evidence="17">
    <location>
        <begin position="1266"/>
        <end position="1384"/>
    </location>
</feature>
<evidence type="ECO:0000256" key="10">
    <source>
        <dbReference type="ARBA" id="ARBA00023012"/>
    </source>
</evidence>
<comment type="caution">
    <text evidence="22">The sequence shown here is derived from an EMBL/GenBank/DDBJ whole genome shotgun (WGS) entry which is preliminary data.</text>
</comment>
<keyword evidence="6" id="KW-0808">Transferase</keyword>
<evidence type="ECO:0000259" key="21">
    <source>
        <dbReference type="PROSITE" id="PS50894"/>
    </source>
</evidence>
<dbReference type="PROSITE" id="PS50109">
    <property type="entry name" value="HIS_KIN"/>
    <property type="match status" value="1"/>
</dbReference>
<dbReference type="Pfam" id="PF08447">
    <property type="entry name" value="PAS_3"/>
    <property type="match status" value="2"/>
</dbReference>
<dbReference type="PROSITE" id="PS50894">
    <property type="entry name" value="HPT"/>
    <property type="match status" value="1"/>
</dbReference>
<dbReference type="InterPro" id="IPR000700">
    <property type="entry name" value="PAS-assoc_C"/>
</dbReference>
<evidence type="ECO:0000259" key="18">
    <source>
        <dbReference type="PROSITE" id="PS50112"/>
    </source>
</evidence>
<keyword evidence="9 15" id="KW-1133">Transmembrane helix</keyword>
<dbReference type="SMART" id="SM00304">
    <property type="entry name" value="HAMP"/>
    <property type="match status" value="1"/>
</dbReference>
<feature type="domain" description="HPt" evidence="21">
    <location>
        <begin position="1417"/>
        <end position="1509"/>
    </location>
</feature>
<dbReference type="SMART" id="SM00086">
    <property type="entry name" value="PAC"/>
    <property type="match status" value="2"/>
</dbReference>
<dbReference type="SUPFAM" id="SSF47384">
    <property type="entry name" value="Homodimeric domain of signal transducing histidine kinase"/>
    <property type="match status" value="1"/>
</dbReference>
<dbReference type="CDD" id="cd06225">
    <property type="entry name" value="HAMP"/>
    <property type="match status" value="1"/>
</dbReference>
<dbReference type="NCBIfam" id="TIGR00229">
    <property type="entry name" value="sensory_box"/>
    <property type="match status" value="2"/>
</dbReference>
<dbReference type="Pfam" id="PF00512">
    <property type="entry name" value="HisKA"/>
    <property type="match status" value="1"/>
</dbReference>
<dbReference type="InterPro" id="IPR036890">
    <property type="entry name" value="HATPase_C_sf"/>
</dbReference>
<dbReference type="SMART" id="SM00448">
    <property type="entry name" value="REC"/>
    <property type="match status" value="2"/>
</dbReference>
<dbReference type="SMART" id="SM00388">
    <property type="entry name" value="HisKA"/>
    <property type="match status" value="1"/>
</dbReference>
<gene>
    <name evidence="22" type="ORF">LZ012_17045</name>
</gene>
<feature type="domain" description="Response regulatory" evidence="17">
    <location>
        <begin position="1122"/>
        <end position="1244"/>
    </location>
</feature>
<dbReference type="SUPFAM" id="SSF158472">
    <property type="entry name" value="HAMP domain-like"/>
    <property type="match status" value="1"/>
</dbReference>
<sequence>MLTPSVGLRGRLVLILLVAFVALSGLIVWNSLIQHEEYRRAAGERLLNDARLLAARQQAVIARGDAVLNNAMLVTALRDKLAPGRCPRLFAEHLSAEPAFFGLGAAAADGSVLCATPGVGNGSNLADRSWFRQALAARAMVVSDVLDAAGPPRIMLGKALRDDAENVRGVFFLALDLRRFEQELLKSDLPAESHVAVIDSRGTVAVRFPDPEPQIDRHLLNPPLIQRMASETHEGIIATTDLDGVPALVAHTPLLQAGLGAHYQLVLSLPTEGIEAEARRHLFTSLAWALAILAATLVLIYLVSNYYLMRPIKALSHAARRVGSGDLAITADQAARDDEFAELWRSLEEMANALRVGTVSRDRLQIEMNNLKQAERRLQRSEMTLSQATHIARLGVWSTEQPDFDNFDRTPVQWSVEMYQLLGYQPEKLSQPTAGDFFARIHPDDRQAALDMALAALAEKRPWQMEYRVLLDDGSERMMMEVGEASFDPSGRPNSMLGAVMDITQQRRAEENVRDNTAKLRLALEGASAGSYEWNVETGTTSWSEELYTLCGVVADIDTTSFATWRKVIHPYDLERVEAIIETAVARQTGFEVEWRLNSPAGGEPHWVMERARPVCDKDGRVLRYLGIIIDITKQKQAELGLKSYREHLEEMVLARTAELSSAEAEQRRLNRALRLLGDCNVALMRATSEQQLLDDICTLVVDSGGYLAAWFGVAEQDQAKTIRLVAHSGNRADYPEQRLSWTENAGNNCEPTGLAIRSGTIQANQNCQPLRPWAGNAVQPHCQSVVALPIHNQDRIHGALTLYAAEAEAFGPEELGLLEELATNVSFGLQGLHARSELELYRQNLEQLVAERTREIGQLNIELAHRAEEAESANRAKSDFLATLSHEIRTPLNAVTGLTRLLADLLTDRRQRNYTDKIQNAAQVLCTLIDDILDFSKIEAGSLQLEQAPFALNAILQAAAAVVSGGIRGKDIEAFFDIGPGIPDTLVGDSLRLQQILLNLCSNAVKFTERGTIVISVRRLAGPAGQANLQFAVRDTGIGIPPEKLGHIFKVFTQADSSTSRKYGGTGLGLAISARLVDAMGGRLGVDSEPDQGSEFSFTVTLDLPATPAVPAEDSVLPSLRILIVDDHPLARDILQRTCAGFGWQATALDSAAAGLAALEACTADGNGYDLLLLDWHMPEINGMDMLKLARERPQIGLPLVVLMVPASELAQAVAAGDDLYLDGIVTKPLTPAALFDAVRQAYRGEPLQMPLLPGGEDRRLAGLRLLVAEDNDLNQEMVEQILTRAGAEVTLAANGQIAVDLLRAPDAHFDAVLMDIQMPVMDGYAATSAIRHLPGRSDLPIIAVTAHARPEDHEKSRQAGMAGHIVKPVDVDDLLTVLSAILPVSRGSNTSLMPESKGLPGLDLAAARRTALGRDPVAYAGLLRQFITHHGGDAERARELFAAGNSAEAIRLVHDLRGVAGYLKATNLARLAGSVETSLHDGLPGTDALFEELSQAMVTLRNAIDRFESGLIHDSEISPQP</sequence>
<dbReference type="InterPro" id="IPR003660">
    <property type="entry name" value="HAMP_dom"/>
</dbReference>
<dbReference type="PANTHER" id="PTHR45339">
    <property type="entry name" value="HYBRID SIGNAL TRANSDUCTION HISTIDINE KINASE J"/>
    <property type="match status" value="1"/>
</dbReference>
<evidence type="ECO:0000259" key="19">
    <source>
        <dbReference type="PROSITE" id="PS50113"/>
    </source>
</evidence>
<dbReference type="Gene3D" id="2.10.70.100">
    <property type="match status" value="2"/>
</dbReference>
<evidence type="ECO:0000256" key="13">
    <source>
        <dbReference type="PROSITE-ProRule" id="PRU00169"/>
    </source>
</evidence>
<dbReference type="SUPFAM" id="SSF55874">
    <property type="entry name" value="ATPase domain of HSP90 chaperone/DNA topoisomerase II/histidine kinase"/>
    <property type="match status" value="1"/>
</dbReference>
<feature type="modified residue" description="Phosphohistidine" evidence="12">
    <location>
        <position position="1456"/>
    </location>
</feature>
<dbReference type="PROSITE" id="PS50885">
    <property type="entry name" value="HAMP"/>
    <property type="match status" value="1"/>
</dbReference>
<dbReference type="Gene3D" id="3.40.50.2300">
    <property type="match status" value="2"/>
</dbReference>
<dbReference type="InterPro" id="IPR001610">
    <property type="entry name" value="PAC"/>
</dbReference>
<dbReference type="InterPro" id="IPR003018">
    <property type="entry name" value="GAF"/>
</dbReference>
<dbReference type="Pfam" id="PF00672">
    <property type="entry name" value="HAMP"/>
    <property type="match status" value="1"/>
</dbReference>
<dbReference type="CDD" id="cd16922">
    <property type="entry name" value="HATPase_EvgS-ArcB-TorS-like"/>
    <property type="match status" value="1"/>
</dbReference>
<dbReference type="InterPro" id="IPR036641">
    <property type="entry name" value="HPT_dom_sf"/>
</dbReference>
<dbReference type="PROSITE" id="PS50113">
    <property type="entry name" value="PAC"/>
    <property type="match status" value="2"/>
</dbReference>
<comment type="subcellular location">
    <subcellularLocation>
        <location evidence="2">Cell membrane</location>
        <topology evidence="2">Multi-pass membrane protein</topology>
    </subcellularLocation>
</comment>
<evidence type="ECO:0000259" key="20">
    <source>
        <dbReference type="PROSITE" id="PS50885"/>
    </source>
</evidence>
<evidence type="ECO:0000256" key="5">
    <source>
        <dbReference type="ARBA" id="ARBA00022553"/>
    </source>
</evidence>
<evidence type="ECO:0000256" key="15">
    <source>
        <dbReference type="SAM" id="Phobius"/>
    </source>
</evidence>
<dbReference type="SUPFAM" id="SSF55785">
    <property type="entry name" value="PYP-like sensor domain (PAS domain)"/>
    <property type="match status" value="2"/>
</dbReference>
<evidence type="ECO:0000259" key="16">
    <source>
        <dbReference type="PROSITE" id="PS50109"/>
    </source>
</evidence>
<evidence type="ECO:0000256" key="8">
    <source>
        <dbReference type="ARBA" id="ARBA00022777"/>
    </source>
</evidence>
<dbReference type="InterPro" id="IPR011006">
    <property type="entry name" value="CheY-like_superfamily"/>
</dbReference>
<feature type="domain" description="PAC" evidence="19">
    <location>
        <begin position="463"/>
        <end position="515"/>
    </location>
</feature>
<dbReference type="Pfam" id="PF01627">
    <property type="entry name" value="Hpt"/>
    <property type="match status" value="1"/>
</dbReference>
<evidence type="ECO:0000256" key="9">
    <source>
        <dbReference type="ARBA" id="ARBA00022989"/>
    </source>
</evidence>
<dbReference type="InterPro" id="IPR001789">
    <property type="entry name" value="Sig_transdc_resp-reg_receiver"/>
</dbReference>
<feature type="modified residue" description="4-aspartylphosphate" evidence="13">
    <location>
        <position position="1176"/>
    </location>
</feature>
<reference evidence="22" key="1">
    <citation type="submission" date="2022-01" db="EMBL/GenBank/DDBJ databases">
        <authorList>
            <person name="Jo J.-H."/>
            <person name="Im W.-T."/>
        </authorList>
    </citation>
    <scope>NUCLEOTIDE SEQUENCE</scope>
    <source>
        <strain evidence="22">XY25</strain>
    </source>
</reference>
<dbReference type="Gene3D" id="1.20.120.160">
    <property type="entry name" value="HPT domain"/>
    <property type="match status" value="1"/>
</dbReference>
<dbReference type="SMART" id="SM00387">
    <property type="entry name" value="HATPase_c"/>
    <property type="match status" value="1"/>
</dbReference>
<dbReference type="CDD" id="cd17546">
    <property type="entry name" value="REC_hyHK_CKI1_RcsC-like"/>
    <property type="match status" value="2"/>
</dbReference>
<evidence type="ECO:0000256" key="6">
    <source>
        <dbReference type="ARBA" id="ARBA00022679"/>
    </source>
</evidence>
<evidence type="ECO:0000259" key="17">
    <source>
        <dbReference type="PROSITE" id="PS50110"/>
    </source>
</evidence>
<dbReference type="Pfam" id="PF02518">
    <property type="entry name" value="HATPase_c"/>
    <property type="match status" value="1"/>
</dbReference>
<feature type="modified residue" description="4-aspartylphosphate" evidence="13">
    <location>
        <position position="1317"/>
    </location>
</feature>
<evidence type="ECO:0000256" key="7">
    <source>
        <dbReference type="ARBA" id="ARBA00022692"/>
    </source>
</evidence>
<keyword evidence="11 15" id="KW-0472">Membrane</keyword>
<comment type="catalytic activity">
    <reaction evidence="1">
        <text>ATP + protein L-histidine = ADP + protein N-phospho-L-histidine.</text>
        <dbReference type="EC" id="2.7.13.3"/>
    </reaction>
</comment>
<dbReference type="SUPFAM" id="SSF47226">
    <property type="entry name" value="Histidine-containing phosphotransfer domain, HPT domain"/>
    <property type="match status" value="1"/>
</dbReference>
<evidence type="ECO:0000256" key="2">
    <source>
        <dbReference type="ARBA" id="ARBA00004651"/>
    </source>
</evidence>
<dbReference type="InterPro" id="IPR029016">
    <property type="entry name" value="GAF-like_dom_sf"/>
</dbReference>
<feature type="transmembrane region" description="Helical" evidence="15">
    <location>
        <begin position="12"/>
        <end position="32"/>
    </location>
</feature>
<dbReference type="PROSITE" id="PS50110">
    <property type="entry name" value="RESPONSE_REGULATORY"/>
    <property type="match status" value="2"/>
</dbReference>
<evidence type="ECO:0000256" key="1">
    <source>
        <dbReference type="ARBA" id="ARBA00000085"/>
    </source>
</evidence>
<keyword evidence="23" id="KW-1185">Reference proteome</keyword>
<dbReference type="InterPro" id="IPR003594">
    <property type="entry name" value="HATPase_dom"/>
</dbReference>
<dbReference type="Gene3D" id="3.30.450.40">
    <property type="match status" value="1"/>
</dbReference>
<feature type="domain" description="HAMP" evidence="20">
    <location>
        <begin position="306"/>
        <end position="359"/>
    </location>
</feature>
<organism evidence="22 23">
    <name type="scientific">Dechloromonas hankyongensis</name>
    <dbReference type="NCBI Taxonomy" id="2908002"/>
    <lineage>
        <taxon>Bacteria</taxon>
        <taxon>Pseudomonadati</taxon>
        <taxon>Pseudomonadota</taxon>
        <taxon>Betaproteobacteria</taxon>
        <taxon>Rhodocyclales</taxon>
        <taxon>Azonexaceae</taxon>
        <taxon>Dechloromonas</taxon>
    </lineage>
</organism>
<feature type="domain" description="PAS" evidence="18">
    <location>
        <begin position="414"/>
        <end position="460"/>
    </location>
</feature>
<dbReference type="Gene3D" id="6.10.340.10">
    <property type="match status" value="1"/>
</dbReference>
<evidence type="ECO:0000256" key="3">
    <source>
        <dbReference type="ARBA" id="ARBA00012438"/>
    </source>
</evidence>
<dbReference type="EMBL" id="JAKLTN010000004">
    <property type="protein sequence ID" value="MCG2578706.1"/>
    <property type="molecule type" value="Genomic_DNA"/>
</dbReference>
<protein>
    <recommendedName>
        <fullName evidence="3">histidine kinase</fullName>
        <ecNumber evidence="3">2.7.13.3</ecNumber>
    </recommendedName>
</protein>
<dbReference type="InterPro" id="IPR035965">
    <property type="entry name" value="PAS-like_dom_sf"/>
</dbReference>
<keyword evidence="4" id="KW-1003">Cell membrane</keyword>
<dbReference type="Gene3D" id="1.10.287.130">
    <property type="match status" value="1"/>
</dbReference>
<dbReference type="InterPro" id="IPR000014">
    <property type="entry name" value="PAS"/>
</dbReference>
<feature type="domain" description="PAC" evidence="19">
    <location>
        <begin position="591"/>
        <end position="644"/>
    </location>
</feature>
<dbReference type="InterPro" id="IPR004358">
    <property type="entry name" value="Sig_transdc_His_kin-like_C"/>
</dbReference>
<dbReference type="InterPro" id="IPR036097">
    <property type="entry name" value="HisK_dim/P_sf"/>
</dbReference>
<name>A0ABS9K6C5_9RHOO</name>
<dbReference type="InterPro" id="IPR013655">
    <property type="entry name" value="PAS_fold_3"/>
</dbReference>
<feature type="domain" description="Histidine kinase" evidence="16">
    <location>
        <begin position="884"/>
        <end position="1105"/>
    </location>
</feature>
<evidence type="ECO:0000256" key="14">
    <source>
        <dbReference type="SAM" id="Coils"/>
    </source>
</evidence>
<dbReference type="Pfam" id="PF00072">
    <property type="entry name" value="Response_reg"/>
    <property type="match status" value="2"/>
</dbReference>